<dbReference type="SUPFAM" id="SSF75011">
    <property type="entry name" value="3-carboxy-cis,cis-mucoante lactonizing enzyme"/>
    <property type="match status" value="1"/>
</dbReference>
<evidence type="ECO:0000313" key="4">
    <source>
        <dbReference type="Proteomes" id="UP000319486"/>
    </source>
</evidence>
<keyword evidence="4" id="KW-1185">Reference proteome</keyword>
<organism evidence="3 4">
    <name type="scientific">Rhodanobacter glycinis</name>
    <dbReference type="NCBI Taxonomy" id="582702"/>
    <lineage>
        <taxon>Bacteria</taxon>
        <taxon>Pseudomonadati</taxon>
        <taxon>Pseudomonadota</taxon>
        <taxon>Gammaproteobacteria</taxon>
        <taxon>Lysobacterales</taxon>
        <taxon>Rhodanobacteraceae</taxon>
        <taxon>Rhodanobacter</taxon>
    </lineage>
</organism>
<reference evidence="3 4" key="1">
    <citation type="journal article" date="2019" name="Environ. Microbiol.">
        <title>Species interactions and distinct microbial communities in high Arctic permafrost affected cryosols are associated with the CH4 and CO2 gas fluxes.</title>
        <authorList>
            <person name="Altshuler I."/>
            <person name="Hamel J."/>
            <person name="Turney S."/>
            <person name="Magnuson E."/>
            <person name="Levesque R."/>
            <person name="Greer C."/>
            <person name="Whyte L.G."/>
        </authorList>
    </citation>
    <scope>NUCLEOTIDE SEQUENCE [LARGE SCALE GENOMIC DNA]</scope>
    <source>
        <strain evidence="3 4">S13Y</strain>
    </source>
</reference>
<keyword evidence="1" id="KW-0732">Signal</keyword>
<dbReference type="Gene3D" id="2.130.10.10">
    <property type="entry name" value="YVTN repeat-like/Quinoprotein amine dehydrogenase"/>
    <property type="match status" value="1"/>
</dbReference>
<dbReference type="InterPro" id="IPR015943">
    <property type="entry name" value="WD40/YVTN_repeat-like_dom_sf"/>
</dbReference>
<feature type="domain" description="Phytase-like" evidence="2">
    <location>
        <begin position="55"/>
        <end position="423"/>
    </location>
</feature>
<sequence length="468" mass="50533">MKSKLCLTVLAALVAAGNAQASVDLVATGQIDGHLRDRSPQAAAALENGVPGNLLGGIGSGLAYAGCDTFLALPDRGPNATPYNRWVDDTASYIDRFHTLQMQLAPNPAGSALPFSLTPRLRDTTLLSDRSYLYYGDGRSVDLPDGRPRLDHPFRHYFTGRSDNAVPSMNSGWPLDARLDPESIRVSADGDTVYISDEYGPYVYAFDRKSGQRTAAYPLPAMFYVPKVAPVGDDEIALNTVGRLANKGMEGLAITPDGHTLYGAMQSPLLQDGGKNGSVTRIVKIDLRTRKVSQYAYALTNIGKASKPKYGTISEIVAVNDHQLLVDERDGNGFGDGSEAAFKHLFLIDLGDAQDVSQLQGEAELVPAAVPKADFLDVVAMLGEHGIAPADVPAKLEGVAFGPDIEQDGKHRHTLFLGTDNDFLPTVTDDLHPQGAENPNRFYVFAFDAQDLPGYQPQRFEHLRCHGH</sequence>
<dbReference type="Proteomes" id="UP000319486">
    <property type="component" value="Unassembled WGS sequence"/>
</dbReference>
<dbReference type="AlphaFoldDB" id="A0A502CDF2"/>
<accession>A0A502CDF2</accession>
<protein>
    <submittedName>
        <fullName evidence="3">Esterase-like activity of phytase family protein</fullName>
    </submittedName>
</protein>
<feature type="signal peptide" evidence="1">
    <location>
        <begin position="1"/>
        <end position="21"/>
    </location>
</feature>
<evidence type="ECO:0000313" key="3">
    <source>
        <dbReference type="EMBL" id="TPG10664.1"/>
    </source>
</evidence>
<dbReference type="InterPro" id="IPR027372">
    <property type="entry name" value="Phytase-like_dom"/>
</dbReference>
<name>A0A502CDF2_9GAMM</name>
<dbReference type="RefSeq" id="WP_140650137.1">
    <property type="nucleotide sequence ID" value="NZ_RCZB01000001.1"/>
</dbReference>
<feature type="chain" id="PRO_5030107261" evidence="1">
    <location>
        <begin position="22"/>
        <end position="468"/>
    </location>
</feature>
<evidence type="ECO:0000259" key="2">
    <source>
        <dbReference type="Pfam" id="PF13449"/>
    </source>
</evidence>
<evidence type="ECO:0000256" key="1">
    <source>
        <dbReference type="SAM" id="SignalP"/>
    </source>
</evidence>
<dbReference type="OrthoDB" id="384721at2"/>
<gene>
    <name evidence="3" type="ORF">EAH88_06155</name>
</gene>
<dbReference type="Pfam" id="PF13449">
    <property type="entry name" value="Phytase-like"/>
    <property type="match status" value="1"/>
</dbReference>
<dbReference type="PANTHER" id="PTHR37957">
    <property type="entry name" value="BLR7070 PROTEIN"/>
    <property type="match status" value="1"/>
</dbReference>
<comment type="caution">
    <text evidence="3">The sequence shown here is derived from an EMBL/GenBank/DDBJ whole genome shotgun (WGS) entry which is preliminary data.</text>
</comment>
<dbReference type="PANTHER" id="PTHR37957:SF1">
    <property type="entry name" value="PHYTASE-LIKE DOMAIN-CONTAINING PROTEIN"/>
    <property type="match status" value="1"/>
</dbReference>
<dbReference type="EMBL" id="RCZO01000002">
    <property type="protein sequence ID" value="TPG10664.1"/>
    <property type="molecule type" value="Genomic_DNA"/>
</dbReference>
<proteinExistence type="predicted"/>